<gene>
    <name evidence="1" type="ORF">FE263_14290</name>
</gene>
<protein>
    <submittedName>
        <fullName evidence="1">Uncharacterized protein</fullName>
    </submittedName>
</protein>
<dbReference type="RefSeq" id="WP_138326712.1">
    <property type="nucleotide sequence ID" value="NZ_VCDI01000005.1"/>
</dbReference>
<proteinExistence type="predicted"/>
<comment type="caution">
    <text evidence="1">The sequence shown here is derived from an EMBL/GenBank/DDBJ whole genome shotgun (WGS) entry which is preliminary data.</text>
</comment>
<name>A0A5R9J257_9PROT</name>
<dbReference type="EMBL" id="VCDI01000005">
    <property type="protein sequence ID" value="TLU71642.1"/>
    <property type="molecule type" value="Genomic_DNA"/>
</dbReference>
<sequence length="171" mass="19109">MALKQVGPDRFEDADRGVRIDLADRNGNAGYLKGHSGPWRDYLDYAVERLQAGNWYYRSSGPPADRFRADGDPAAARQKIMLPKDAFIRGFRRAFIRRRGRPASRDEVSQYVSDIVEALLLNHRALHGDRDIAVADPEIVLFEGRMSMDELHASLQSKPGAARATGADRTA</sequence>
<organism evidence="1 2">
    <name type="scientific">Lichenicoccus roseus</name>
    <dbReference type="NCBI Taxonomy" id="2683649"/>
    <lineage>
        <taxon>Bacteria</taxon>
        <taxon>Pseudomonadati</taxon>
        <taxon>Pseudomonadota</taxon>
        <taxon>Alphaproteobacteria</taxon>
        <taxon>Acetobacterales</taxon>
        <taxon>Acetobacteraceae</taxon>
        <taxon>Lichenicoccus</taxon>
    </lineage>
</organism>
<evidence type="ECO:0000313" key="2">
    <source>
        <dbReference type="Proteomes" id="UP000305654"/>
    </source>
</evidence>
<reference evidence="1 2" key="1">
    <citation type="submission" date="2019-05" db="EMBL/GenBank/DDBJ databases">
        <authorList>
            <person name="Pankratov T."/>
            <person name="Grouzdev D."/>
        </authorList>
    </citation>
    <scope>NUCLEOTIDE SEQUENCE [LARGE SCALE GENOMIC DNA]</scope>
    <source>
        <strain evidence="1 2">KEBCLARHB70R</strain>
    </source>
</reference>
<dbReference type="Proteomes" id="UP000305654">
    <property type="component" value="Unassembled WGS sequence"/>
</dbReference>
<keyword evidence="2" id="KW-1185">Reference proteome</keyword>
<evidence type="ECO:0000313" key="1">
    <source>
        <dbReference type="EMBL" id="TLU71642.1"/>
    </source>
</evidence>
<dbReference type="AlphaFoldDB" id="A0A5R9J257"/>
<accession>A0A5R9J257</accession>